<protein>
    <submittedName>
        <fullName evidence="2">Uncharacterized protein</fullName>
    </submittedName>
</protein>
<name>A0A0E9TVS3_ANGAN</name>
<keyword evidence="1" id="KW-1133">Transmembrane helix</keyword>
<feature type="transmembrane region" description="Helical" evidence="1">
    <location>
        <begin position="12"/>
        <end position="32"/>
    </location>
</feature>
<reference evidence="2" key="2">
    <citation type="journal article" date="2015" name="Fish Shellfish Immunol.">
        <title>Early steps in the European eel (Anguilla anguilla)-Vibrio vulnificus interaction in the gills: Role of the RtxA13 toxin.</title>
        <authorList>
            <person name="Callol A."/>
            <person name="Pajuelo D."/>
            <person name="Ebbesson L."/>
            <person name="Teles M."/>
            <person name="MacKenzie S."/>
            <person name="Amaro C."/>
        </authorList>
    </citation>
    <scope>NUCLEOTIDE SEQUENCE</scope>
</reference>
<reference evidence="2" key="1">
    <citation type="submission" date="2014-11" db="EMBL/GenBank/DDBJ databases">
        <authorList>
            <person name="Amaro Gonzalez C."/>
        </authorList>
    </citation>
    <scope>NUCLEOTIDE SEQUENCE</scope>
</reference>
<dbReference type="AlphaFoldDB" id="A0A0E9TVS3"/>
<keyword evidence="1" id="KW-0472">Membrane</keyword>
<evidence type="ECO:0000313" key="2">
    <source>
        <dbReference type="EMBL" id="JAH56808.1"/>
    </source>
</evidence>
<proteinExistence type="predicted"/>
<evidence type="ECO:0000256" key="1">
    <source>
        <dbReference type="SAM" id="Phobius"/>
    </source>
</evidence>
<dbReference type="EMBL" id="GBXM01051769">
    <property type="protein sequence ID" value="JAH56808.1"/>
    <property type="molecule type" value="Transcribed_RNA"/>
</dbReference>
<sequence>MGSQQFPSQCKYVSVMAACSLTYCAVFPFYALRECT</sequence>
<organism evidence="2">
    <name type="scientific">Anguilla anguilla</name>
    <name type="common">European freshwater eel</name>
    <name type="synonym">Muraena anguilla</name>
    <dbReference type="NCBI Taxonomy" id="7936"/>
    <lineage>
        <taxon>Eukaryota</taxon>
        <taxon>Metazoa</taxon>
        <taxon>Chordata</taxon>
        <taxon>Craniata</taxon>
        <taxon>Vertebrata</taxon>
        <taxon>Euteleostomi</taxon>
        <taxon>Actinopterygii</taxon>
        <taxon>Neopterygii</taxon>
        <taxon>Teleostei</taxon>
        <taxon>Anguilliformes</taxon>
        <taxon>Anguillidae</taxon>
        <taxon>Anguilla</taxon>
    </lineage>
</organism>
<keyword evidence="1" id="KW-0812">Transmembrane</keyword>
<accession>A0A0E9TVS3</accession>